<dbReference type="HOGENOM" id="CLU_026231_5_2_0"/>
<gene>
    <name evidence="4" type="ORF">SPV1_11031</name>
</gene>
<evidence type="ECO:0000259" key="2">
    <source>
        <dbReference type="Pfam" id="PF01458"/>
    </source>
</evidence>
<dbReference type="InterPro" id="IPR037284">
    <property type="entry name" value="SUF_FeS_clus_asmbl_SufBD_sf"/>
</dbReference>
<dbReference type="InterPro" id="IPR011542">
    <property type="entry name" value="SUF_FeS_clus_asmbl_SufD"/>
</dbReference>
<dbReference type="Proteomes" id="UP000005297">
    <property type="component" value="Unassembled WGS sequence"/>
</dbReference>
<dbReference type="GO" id="GO:0016226">
    <property type="term" value="P:iron-sulfur cluster assembly"/>
    <property type="evidence" value="ECO:0007669"/>
    <property type="project" value="InterPro"/>
</dbReference>
<organism evidence="4 5">
    <name type="scientific">Mariprofundus ferrooxydans PV-1</name>
    <dbReference type="NCBI Taxonomy" id="314345"/>
    <lineage>
        <taxon>Bacteria</taxon>
        <taxon>Pseudomonadati</taxon>
        <taxon>Pseudomonadota</taxon>
        <taxon>Candidatius Mariprofundia</taxon>
        <taxon>Mariprofundales</taxon>
        <taxon>Mariprofundaceae</taxon>
        <taxon>Mariprofundus</taxon>
    </lineage>
</organism>
<dbReference type="PANTHER" id="PTHR43575">
    <property type="entry name" value="PROTEIN ABCI7, CHLOROPLASTIC"/>
    <property type="match status" value="1"/>
</dbReference>
<dbReference type="AlphaFoldDB" id="Q0F1D0"/>
<evidence type="ECO:0000313" key="4">
    <source>
        <dbReference type="EMBL" id="EAU55261.1"/>
    </source>
</evidence>
<dbReference type="eggNOG" id="COG0719">
    <property type="taxonomic scope" value="Bacteria"/>
</dbReference>
<dbReference type="RefSeq" id="WP_009849724.1">
    <property type="nucleotide sequence ID" value="NZ_DS022294.1"/>
</dbReference>
<dbReference type="InParanoid" id="Q0F1D0"/>
<evidence type="ECO:0000313" key="5">
    <source>
        <dbReference type="Proteomes" id="UP000005297"/>
    </source>
</evidence>
<comment type="similarity">
    <text evidence="1">Belongs to the iron-sulfur cluster assembly SufBD family.</text>
</comment>
<protein>
    <submittedName>
        <fullName evidence="4">FeS assembly protein SufD</fullName>
    </submittedName>
</protein>
<evidence type="ECO:0000256" key="1">
    <source>
        <dbReference type="ARBA" id="ARBA00043967"/>
    </source>
</evidence>
<dbReference type="InterPro" id="IPR045595">
    <property type="entry name" value="SufBD_N"/>
</dbReference>
<sequence>MSASLQHIRDEAWQAFEARGLPTTRDEDWKYTDISRIQALLGDQWWQSAATEPCDAASFVIAKLDAYRVVIVNGHFDAQASDLPASVSVKSLAAMIQDEPEQVSELITYRDDAFLSNGIVAANSALASDGACICVPDNTRLDKPIHILNVNSGGTTHLRTGIHIGKQAQAEIIEHFAGNHNNSGLTTAVTAIRLLEGARIEHYRLQMEAPKQCHLGRVEITQQRDSSCTLHATEIGGMISRADVVVRLQQAGASCTLNGLFVAANRQHIDHHTRIDHNAPHCTSRENYRAVLDGRSHGVFNGKIVVAEGAIKTDSAQNNANLLLSQHAEIDTKPELEIYNDDVKCAHGVTVGQLDQNQLFYLKSRGLSDDEARQMLTFAFADEVLAKMSNQAVRRYVEHAAFAKLPNISDLEGMLG</sequence>
<comment type="caution">
    <text evidence="4">The sequence shown here is derived from an EMBL/GenBank/DDBJ whole genome shotgun (WGS) entry which is preliminary data.</text>
</comment>
<reference evidence="4 5" key="1">
    <citation type="submission" date="2006-09" db="EMBL/GenBank/DDBJ databases">
        <authorList>
            <person name="Emerson D."/>
            <person name="Ferriera S."/>
            <person name="Johnson J."/>
            <person name="Kravitz S."/>
            <person name="Halpern A."/>
            <person name="Remington K."/>
            <person name="Beeson K."/>
            <person name="Tran B."/>
            <person name="Rogers Y.-H."/>
            <person name="Friedman R."/>
            <person name="Venter J.C."/>
        </authorList>
    </citation>
    <scope>NUCLEOTIDE SEQUENCE [LARGE SCALE GENOMIC DNA]</scope>
    <source>
        <strain evidence="4 5">PV-1</strain>
    </source>
</reference>
<dbReference type="EMBL" id="AATS01000003">
    <property type="protein sequence ID" value="EAU55261.1"/>
    <property type="molecule type" value="Genomic_DNA"/>
</dbReference>
<feature type="domain" description="SUF system FeS cluster assembly SufBD core" evidence="2">
    <location>
        <begin position="152"/>
        <end position="380"/>
    </location>
</feature>
<dbReference type="OrthoDB" id="5288223at2"/>
<dbReference type="FunCoup" id="Q0F1D0">
    <property type="interactions" value="365"/>
</dbReference>
<feature type="domain" description="SUF system FeS cluster assembly SufBD N-terminal" evidence="3">
    <location>
        <begin position="2"/>
        <end position="147"/>
    </location>
</feature>
<dbReference type="InterPro" id="IPR000825">
    <property type="entry name" value="SUF_FeS_clus_asmbl_SufBD_core"/>
</dbReference>
<accession>Q0F1D0</accession>
<dbReference type="Pfam" id="PF19295">
    <property type="entry name" value="SufBD_N"/>
    <property type="match status" value="1"/>
</dbReference>
<dbReference type="Pfam" id="PF01458">
    <property type="entry name" value="SUFBD_core"/>
    <property type="match status" value="1"/>
</dbReference>
<dbReference type="STRING" id="314344.AL013_09360"/>
<dbReference type="SUPFAM" id="SSF101960">
    <property type="entry name" value="Stabilizer of iron transporter SufD"/>
    <property type="match status" value="1"/>
</dbReference>
<dbReference type="PANTHER" id="PTHR43575:SF1">
    <property type="entry name" value="PROTEIN ABCI7, CHLOROPLASTIC"/>
    <property type="match status" value="1"/>
</dbReference>
<dbReference type="InterPro" id="IPR055346">
    <property type="entry name" value="Fe-S_cluster_assembly_SufBD"/>
</dbReference>
<name>Q0F1D0_9PROT</name>
<dbReference type="NCBIfam" id="TIGR01981">
    <property type="entry name" value="sufD"/>
    <property type="match status" value="1"/>
</dbReference>
<evidence type="ECO:0000259" key="3">
    <source>
        <dbReference type="Pfam" id="PF19295"/>
    </source>
</evidence>
<keyword evidence="5" id="KW-1185">Reference proteome</keyword>
<proteinExistence type="inferred from homology"/>